<dbReference type="RefSeq" id="WP_279965276.1">
    <property type="nucleotide sequence ID" value="NZ_CP122537.1"/>
</dbReference>
<name>A0ABY8LE04_9RHOB</name>
<organism evidence="2 3">
    <name type="scientific">Jannaschia ovalis</name>
    <dbReference type="NCBI Taxonomy" id="3038773"/>
    <lineage>
        <taxon>Bacteria</taxon>
        <taxon>Pseudomonadati</taxon>
        <taxon>Pseudomonadota</taxon>
        <taxon>Alphaproteobacteria</taxon>
        <taxon>Rhodobacterales</taxon>
        <taxon>Roseobacteraceae</taxon>
        <taxon>Jannaschia</taxon>
    </lineage>
</organism>
<keyword evidence="1" id="KW-1133">Transmembrane helix</keyword>
<dbReference type="EMBL" id="CP122537">
    <property type="protein sequence ID" value="WGH78525.1"/>
    <property type="molecule type" value="Genomic_DNA"/>
</dbReference>
<reference evidence="2 3" key="1">
    <citation type="submission" date="2023-04" db="EMBL/GenBank/DDBJ databases">
        <title>Jannaschia ovalis sp. nov., a marine bacterium isolated from sea tidal flat.</title>
        <authorList>
            <person name="Kwon D.Y."/>
            <person name="Kim J.-J."/>
        </authorList>
    </citation>
    <scope>NUCLEOTIDE SEQUENCE [LARGE SCALE GENOMIC DNA]</scope>
    <source>
        <strain evidence="2 3">GRR-S6-38</strain>
    </source>
</reference>
<gene>
    <name evidence="2" type="ORF">P8627_16140</name>
</gene>
<evidence type="ECO:0000313" key="2">
    <source>
        <dbReference type="EMBL" id="WGH78525.1"/>
    </source>
</evidence>
<keyword evidence="1" id="KW-0472">Membrane</keyword>
<keyword evidence="1" id="KW-0812">Transmembrane</keyword>
<keyword evidence="3" id="KW-1185">Reference proteome</keyword>
<evidence type="ECO:0000256" key="1">
    <source>
        <dbReference type="SAM" id="Phobius"/>
    </source>
</evidence>
<evidence type="ECO:0000313" key="3">
    <source>
        <dbReference type="Proteomes" id="UP001243420"/>
    </source>
</evidence>
<protein>
    <submittedName>
        <fullName evidence="2">Uncharacterized protein</fullName>
    </submittedName>
</protein>
<proteinExistence type="predicted"/>
<accession>A0ABY8LE04</accession>
<dbReference type="Proteomes" id="UP001243420">
    <property type="component" value="Chromosome"/>
</dbReference>
<sequence length="41" mass="4567">MARKIIRTVRRIERDPVTDVLGGVWLVTLLLGLLNLPALLA</sequence>
<feature type="transmembrane region" description="Helical" evidence="1">
    <location>
        <begin position="20"/>
        <end position="40"/>
    </location>
</feature>